<evidence type="ECO:0008006" key="4">
    <source>
        <dbReference type="Google" id="ProtNLM"/>
    </source>
</evidence>
<dbReference type="Proteomes" id="UP000244441">
    <property type="component" value="Chromosome"/>
</dbReference>
<protein>
    <recommendedName>
        <fullName evidence="4">Tripartite tricarboxylate transporter TctB family protein</fullName>
    </recommendedName>
</protein>
<accession>A0A2S0VNS0</accession>
<evidence type="ECO:0000313" key="2">
    <source>
        <dbReference type="EMBL" id="AWB65865.1"/>
    </source>
</evidence>
<name>A0A2S0VNS0_9ALTE</name>
<dbReference type="EMBL" id="CP026604">
    <property type="protein sequence ID" value="AWB65865.1"/>
    <property type="molecule type" value="Genomic_DNA"/>
</dbReference>
<feature type="transmembrane region" description="Helical" evidence="1">
    <location>
        <begin position="44"/>
        <end position="67"/>
    </location>
</feature>
<evidence type="ECO:0000313" key="3">
    <source>
        <dbReference type="Proteomes" id="UP000244441"/>
    </source>
</evidence>
<dbReference type="AlphaFoldDB" id="A0A2S0VNS0"/>
<feature type="transmembrane region" description="Helical" evidence="1">
    <location>
        <begin position="207"/>
        <end position="229"/>
    </location>
</feature>
<sequence>MSQLMLRRADLRIALVLLLVCLALIVETLSYPMTGDYAGVESKWYVSPALFPLILLILLSLACVFVLQNALRNGGAQQLFKVSSWLGQLDDKVNLDRWYVIGLLSAYVYVYIPSFDFYLATSLFLLSACYRFYFKHASLAWVSLFNLAVVSSVLLLRGFYAESFYLLSTELASDEALIAITDGVILFEVLAFMTWVVVSQRQAAKQLAYLILTCFVMPLVLIIIFQFLLYVPMPVEYGVINQMLETLWYVKLGWQ</sequence>
<evidence type="ECO:0000256" key="1">
    <source>
        <dbReference type="SAM" id="Phobius"/>
    </source>
</evidence>
<dbReference type="RefSeq" id="WP_108601938.1">
    <property type="nucleotide sequence ID" value="NZ_CP026604.1"/>
</dbReference>
<feature type="transmembrane region" description="Helical" evidence="1">
    <location>
        <begin position="95"/>
        <end position="112"/>
    </location>
</feature>
<keyword evidence="1" id="KW-0472">Membrane</keyword>
<reference evidence="2 3" key="1">
    <citation type="submission" date="2018-01" db="EMBL/GenBank/DDBJ databases">
        <title>Genome sequence of a Cantenovulum-like bacteria.</title>
        <authorList>
            <person name="Tan W.R."/>
            <person name="Lau N.-S."/>
            <person name="Go F."/>
            <person name="Amirul A.-A.A."/>
        </authorList>
    </citation>
    <scope>NUCLEOTIDE SEQUENCE [LARGE SCALE GENOMIC DNA]</scope>
    <source>
        <strain evidence="2 3">CCB-QB4</strain>
    </source>
</reference>
<feature type="transmembrane region" description="Helical" evidence="1">
    <location>
        <begin position="139"/>
        <end position="156"/>
    </location>
</feature>
<feature type="transmembrane region" description="Helical" evidence="1">
    <location>
        <begin position="176"/>
        <end position="198"/>
    </location>
</feature>
<dbReference type="OrthoDB" id="7824936at2"/>
<organism evidence="2 3">
    <name type="scientific">Saccharobesus litoralis</name>
    <dbReference type="NCBI Taxonomy" id="2172099"/>
    <lineage>
        <taxon>Bacteria</taxon>
        <taxon>Pseudomonadati</taxon>
        <taxon>Pseudomonadota</taxon>
        <taxon>Gammaproteobacteria</taxon>
        <taxon>Alteromonadales</taxon>
        <taxon>Alteromonadaceae</taxon>
        <taxon>Saccharobesus</taxon>
    </lineage>
</organism>
<feature type="transmembrane region" description="Helical" evidence="1">
    <location>
        <begin position="118"/>
        <end position="134"/>
    </location>
</feature>
<proteinExistence type="predicted"/>
<gene>
    <name evidence="2" type="ORF">C2869_05160</name>
</gene>
<keyword evidence="1" id="KW-1133">Transmembrane helix</keyword>
<dbReference type="KEGG" id="cate:C2869_05160"/>
<keyword evidence="1" id="KW-0812">Transmembrane</keyword>
<keyword evidence="3" id="KW-1185">Reference proteome</keyword>